<name>A0A066ZLP6_HYDMR</name>
<evidence type="ECO:0000313" key="2">
    <source>
        <dbReference type="EMBL" id="KDN94718.1"/>
    </source>
</evidence>
<keyword evidence="1" id="KW-0732">Signal</keyword>
<dbReference type="EMBL" id="JMIU01000002">
    <property type="protein sequence ID" value="KDN94718.1"/>
    <property type="molecule type" value="Genomic_DNA"/>
</dbReference>
<protein>
    <recommendedName>
        <fullName evidence="4">TraT complement resistance protein</fullName>
    </recommendedName>
</protein>
<evidence type="ECO:0000313" key="3">
    <source>
        <dbReference type="Proteomes" id="UP000027341"/>
    </source>
</evidence>
<evidence type="ECO:0000256" key="1">
    <source>
        <dbReference type="SAM" id="SignalP"/>
    </source>
</evidence>
<keyword evidence="3" id="KW-1185">Reference proteome</keyword>
<accession>A0A066ZLP6</accession>
<evidence type="ECO:0008006" key="4">
    <source>
        <dbReference type="Google" id="ProtNLM"/>
    </source>
</evidence>
<proteinExistence type="predicted"/>
<feature type="signal peptide" evidence="1">
    <location>
        <begin position="1"/>
        <end position="21"/>
    </location>
</feature>
<dbReference type="RefSeq" id="WP_029913438.1">
    <property type="nucleotide sequence ID" value="NZ_JMIU01000002.1"/>
</dbReference>
<sequence length="200" mass="21875">MKLLFKLAIATLFASVLNGCASMPSYTQKDSNPQYAYVNVTNYDRIHVGDGAVSVSVETPDPSKVKLGFDTSLFKNDIEKELSERGFSVKPTGKKIIVKLYLYDYTGYANKSVHNDSGVAGTLFGAGASLGTAVAAGIVTDKLTEEEKKNLATGSVFEVIEPSTGFKTKVTYQSRQKTYDFTPKVEAKYMAHMVNEFILH</sequence>
<dbReference type="Proteomes" id="UP000027341">
    <property type="component" value="Unassembled WGS sequence"/>
</dbReference>
<gene>
    <name evidence="2" type="ORF">EI16_12540</name>
</gene>
<reference evidence="2 3" key="1">
    <citation type="submission" date="2014-04" db="EMBL/GenBank/DDBJ databases">
        <title>Draft genome sequence of Hydrogenovibrio marinus MH-110, a model organism for aerobic H2 metabolism.</title>
        <authorList>
            <person name="Cha H.J."/>
            <person name="Jo B.H."/>
            <person name="Hwang B.H."/>
        </authorList>
    </citation>
    <scope>NUCLEOTIDE SEQUENCE [LARGE SCALE GENOMIC DNA]</scope>
    <source>
        <strain evidence="2 3">MH-110</strain>
    </source>
</reference>
<dbReference type="AlphaFoldDB" id="A0A066ZLP6"/>
<comment type="caution">
    <text evidence="2">The sequence shown here is derived from an EMBL/GenBank/DDBJ whole genome shotgun (WGS) entry which is preliminary data.</text>
</comment>
<dbReference type="STRING" id="28885.EI16_12540"/>
<feature type="chain" id="PRO_5001635862" description="TraT complement resistance protein" evidence="1">
    <location>
        <begin position="22"/>
        <end position="200"/>
    </location>
</feature>
<organism evidence="2 3">
    <name type="scientific">Hydrogenovibrio marinus</name>
    <dbReference type="NCBI Taxonomy" id="28885"/>
    <lineage>
        <taxon>Bacteria</taxon>
        <taxon>Pseudomonadati</taxon>
        <taxon>Pseudomonadota</taxon>
        <taxon>Gammaproteobacteria</taxon>
        <taxon>Thiotrichales</taxon>
        <taxon>Piscirickettsiaceae</taxon>
        <taxon>Hydrogenovibrio</taxon>
    </lineage>
</organism>